<reference evidence="1" key="1">
    <citation type="journal article" date="2023" name="Mol. Phylogenet. Evol.">
        <title>Genome-scale phylogeny and comparative genomics of the fungal order Sordariales.</title>
        <authorList>
            <person name="Hensen N."/>
            <person name="Bonometti L."/>
            <person name="Westerberg I."/>
            <person name="Brannstrom I.O."/>
            <person name="Guillou S."/>
            <person name="Cros-Aarteil S."/>
            <person name="Calhoun S."/>
            <person name="Haridas S."/>
            <person name="Kuo A."/>
            <person name="Mondo S."/>
            <person name="Pangilinan J."/>
            <person name="Riley R."/>
            <person name="LaButti K."/>
            <person name="Andreopoulos B."/>
            <person name="Lipzen A."/>
            <person name="Chen C."/>
            <person name="Yan M."/>
            <person name="Daum C."/>
            <person name="Ng V."/>
            <person name="Clum A."/>
            <person name="Steindorff A."/>
            <person name="Ohm R.A."/>
            <person name="Martin F."/>
            <person name="Silar P."/>
            <person name="Natvig D.O."/>
            <person name="Lalanne C."/>
            <person name="Gautier V."/>
            <person name="Ament-Velasquez S.L."/>
            <person name="Kruys A."/>
            <person name="Hutchinson M.I."/>
            <person name="Powell A.J."/>
            <person name="Barry K."/>
            <person name="Miller A.N."/>
            <person name="Grigoriev I.V."/>
            <person name="Debuchy R."/>
            <person name="Gladieux P."/>
            <person name="Hiltunen Thoren M."/>
            <person name="Johannesson H."/>
        </authorList>
    </citation>
    <scope>NUCLEOTIDE SEQUENCE</scope>
    <source>
        <strain evidence="1">PSN324</strain>
    </source>
</reference>
<dbReference type="AlphaFoldDB" id="A0AAV9HJF3"/>
<dbReference type="EMBL" id="MU865044">
    <property type="protein sequence ID" value="KAK4459171.1"/>
    <property type="molecule type" value="Genomic_DNA"/>
</dbReference>
<accession>A0AAV9HJF3</accession>
<evidence type="ECO:0000313" key="1">
    <source>
        <dbReference type="EMBL" id="KAK4459171.1"/>
    </source>
</evidence>
<organism evidence="1 2">
    <name type="scientific">Cladorrhinum samala</name>
    <dbReference type="NCBI Taxonomy" id="585594"/>
    <lineage>
        <taxon>Eukaryota</taxon>
        <taxon>Fungi</taxon>
        <taxon>Dikarya</taxon>
        <taxon>Ascomycota</taxon>
        <taxon>Pezizomycotina</taxon>
        <taxon>Sordariomycetes</taxon>
        <taxon>Sordariomycetidae</taxon>
        <taxon>Sordariales</taxon>
        <taxon>Podosporaceae</taxon>
        <taxon>Cladorrhinum</taxon>
    </lineage>
</organism>
<dbReference type="Proteomes" id="UP001321749">
    <property type="component" value="Unassembled WGS sequence"/>
</dbReference>
<keyword evidence="2" id="KW-1185">Reference proteome</keyword>
<comment type="caution">
    <text evidence="1">The sequence shown here is derived from an EMBL/GenBank/DDBJ whole genome shotgun (WGS) entry which is preliminary data.</text>
</comment>
<protein>
    <submittedName>
        <fullName evidence="1">Uncharacterized protein</fullName>
    </submittedName>
</protein>
<proteinExistence type="predicted"/>
<evidence type="ECO:0000313" key="2">
    <source>
        <dbReference type="Proteomes" id="UP001321749"/>
    </source>
</evidence>
<reference evidence="1" key="2">
    <citation type="submission" date="2023-06" db="EMBL/GenBank/DDBJ databases">
        <authorList>
            <consortium name="Lawrence Berkeley National Laboratory"/>
            <person name="Mondo S.J."/>
            <person name="Hensen N."/>
            <person name="Bonometti L."/>
            <person name="Westerberg I."/>
            <person name="Brannstrom I.O."/>
            <person name="Guillou S."/>
            <person name="Cros-Aarteil S."/>
            <person name="Calhoun S."/>
            <person name="Haridas S."/>
            <person name="Kuo A."/>
            <person name="Pangilinan J."/>
            <person name="Riley R."/>
            <person name="Labutti K."/>
            <person name="Andreopoulos B."/>
            <person name="Lipzen A."/>
            <person name="Chen C."/>
            <person name="Yanf M."/>
            <person name="Daum C."/>
            <person name="Ng V."/>
            <person name="Clum A."/>
            <person name="Steindorff A."/>
            <person name="Ohm R."/>
            <person name="Martin F."/>
            <person name="Silar P."/>
            <person name="Natvig D."/>
            <person name="Lalanne C."/>
            <person name="Gautier V."/>
            <person name="Ament-Velasquez S.L."/>
            <person name="Kruys A."/>
            <person name="Hutchinson M.I."/>
            <person name="Powell A.J."/>
            <person name="Barry K."/>
            <person name="Miller A.N."/>
            <person name="Grigoriev I.V."/>
            <person name="Debuchy R."/>
            <person name="Gladieux P."/>
            <person name="Thoren M.H."/>
            <person name="Johannesson H."/>
        </authorList>
    </citation>
    <scope>NUCLEOTIDE SEQUENCE</scope>
    <source>
        <strain evidence="1">PSN324</strain>
    </source>
</reference>
<name>A0AAV9HJF3_9PEZI</name>
<sequence length="500" mass="57955">MPIDPLQQTANSRFLACNDDVVRLIIGSDISKNDHVALCLAHSHLRRLAEPFLYSRITLGPWRNPRYYARPHSISLLLRAILRRPDLAACIRAIELDSGWYQSGFNNPGARAYHFIVHEPDLEIIVPCVERTWAQMPCRDAWISELRQGVMDAYVALLIVSAPGLLHLQLNRDFFFDSARIGAVMRFAILNSAPVLQHVRTVRLQRWIRRLSDWPAQNTTNVLPFFYLPQVEEMRVWLDDPRDQDISWPTGSSPSLPHLVSLKLYEIREQHLGRILSVSPNLRSLYWEWGFQPDDEHEFDSGRLDLDLLRSALERVEGTLTKLDLAAEVGMAYHSDLRLEHRMRILGSPPTWLADFHRLKKLTIPLAFLTGLIITDPTEAGARLNKSLPRNLEELSFSTQMLYNEIIRWDEYDIGYIPAIRSWMETASTTLPRLQKLRVESDDGQCNECAHEYCRMKREMLELAEKAGIQFEFVDVIEDETEAQEKLERSERLKNMPKYF</sequence>
<gene>
    <name evidence="1" type="ORF">QBC42DRAFT_275022</name>
</gene>